<dbReference type="AlphaFoldDB" id="A0AA38PP96"/>
<name>A0AA38PP96_9AGAR</name>
<reference evidence="1" key="1">
    <citation type="submission" date="2022-08" db="EMBL/GenBank/DDBJ databases">
        <authorList>
            <consortium name="DOE Joint Genome Institute"/>
            <person name="Min B."/>
            <person name="Riley R."/>
            <person name="Sierra-Patev S."/>
            <person name="Naranjo-Ortiz M."/>
            <person name="Looney B."/>
            <person name="Konkel Z."/>
            <person name="Slot J.C."/>
            <person name="Sakamoto Y."/>
            <person name="Steenwyk J.L."/>
            <person name="Rokas A."/>
            <person name="Carro J."/>
            <person name="Camarero S."/>
            <person name="Ferreira P."/>
            <person name="Molpeceres G."/>
            <person name="Ruiz-Duenas F.J."/>
            <person name="Serrano A."/>
            <person name="Henrissat B."/>
            <person name="Drula E."/>
            <person name="Hughes K.W."/>
            <person name="Mata J.L."/>
            <person name="Ishikawa N.K."/>
            <person name="Vargas-Isla R."/>
            <person name="Ushijima S."/>
            <person name="Smith C.A."/>
            <person name="Ahrendt S."/>
            <person name="Andreopoulos W."/>
            <person name="He G."/>
            <person name="Labutti K."/>
            <person name="Lipzen A."/>
            <person name="Ng V."/>
            <person name="Sandor L."/>
            <person name="Barry K."/>
            <person name="Martinez A.T."/>
            <person name="Xiao Y."/>
            <person name="Gibbons J.G."/>
            <person name="Terashima K."/>
            <person name="Hibbett D.S."/>
            <person name="Grigoriev I.V."/>
        </authorList>
    </citation>
    <scope>NUCLEOTIDE SEQUENCE</scope>
    <source>
        <strain evidence="1">TFB7829</strain>
    </source>
</reference>
<dbReference type="EMBL" id="MU802467">
    <property type="protein sequence ID" value="KAJ3979139.1"/>
    <property type="molecule type" value="Genomic_DNA"/>
</dbReference>
<organism evidence="1 2">
    <name type="scientific">Lentinula detonsa</name>
    <dbReference type="NCBI Taxonomy" id="2804962"/>
    <lineage>
        <taxon>Eukaryota</taxon>
        <taxon>Fungi</taxon>
        <taxon>Dikarya</taxon>
        <taxon>Basidiomycota</taxon>
        <taxon>Agaricomycotina</taxon>
        <taxon>Agaricomycetes</taxon>
        <taxon>Agaricomycetidae</taxon>
        <taxon>Agaricales</taxon>
        <taxon>Marasmiineae</taxon>
        <taxon>Omphalotaceae</taxon>
        <taxon>Lentinula</taxon>
    </lineage>
</organism>
<gene>
    <name evidence="1" type="ORF">F5890DRAFT_1559127</name>
</gene>
<dbReference type="Proteomes" id="UP001163850">
    <property type="component" value="Unassembled WGS sequence"/>
</dbReference>
<comment type="caution">
    <text evidence="1">The sequence shown here is derived from an EMBL/GenBank/DDBJ whole genome shotgun (WGS) entry which is preliminary data.</text>
</comment>
<sequence>MPCSSCLSPHPISQYCPGQPLFSSNVTPSNRRIGRRVRRTNTYDEHGFHPWSEYHLTPIDINTFRTRRVPSLDLVDEIGTVSTQPIDLGLRYTFRDPATMDTKYLFVRDTELRWTEIIAGCRSGIVPERYIPEIDNKGVIHGPMTREWFIEMVSEFTVNAAGDLFRGGLTVAKVWDDFEWKALVMLPMVMGSSYHPQAYTPRTLRELIQQSFGSWHLDSWVW</sequence>
<evidence type="ECO:0000313" key="1">
    <source>
        <dbReference type="EMBL" id="KAJ3979139.1"/>
    </source>
</evidence>
<evidence type="ECO:0000313" key="2">
    <source>
        <dbReference type="Proteomes" id="UP001163850"/>
    </source>
</evidence>
<accession>A0AA38PP96</accession>
<protein>
    <submittedName>
        <fullName evidence="1">Uncharacterized protein</fullName>
    </submittedName>
</protein>
<proteinExistence type="predicted"/>